<evidence type="ECO:0000313" key="2">
    <source>
        <dbReference type="EMBL" id="KVV48353.1"/>
    </source>
</evidence>
<gene>
    <name evidence="2" type="ORF">WT27_03710</name>
</gene>
<dbReference type="EMBL" id="LPEQ01000061">
    <property type="protein sequence ID" value="KVV48353.1"/>
    <property type="molecule type" value="Genomic_DNA"/>
</dbReference>
<name>A0A119AU78_9BURK</name>
<dbReference type="Gene3D" id="1.10.3210.10">
    <property type="entry name" value="Hypothetical protein af1432"/>
    <property type="match status" value="1"/>
</dbReference>
<organism evidence="2 3">
    <name type="scientific">Burkholderia territorii</name>
    <dbReference type="NCBI Taxonomy" id="1503055"/>
    <lineage>
        <taxon>Bacteria</taxon>
        <taxon>Pseudomonadati</taxon>
        <taxon>Pseudomonadota</taxon>
        <taxon>Betaproteobacteria</taxon>
        <taxon>Burkholderiales</taxon>
        <taxon>Burkholderiaceae</taxon>
        <taxon>Burkholderia</taxon>
        <taxon>Burkholderia cepacia complex</taxon>
    </lineage>
</organism>
<dbReference type="PANTHER" id="PTHR35569">
    <property type="entry name" value="CYANAMIDE HYDRATASE DDI2-RELATED"/>
    <property type="match status" value="1"/>
</dbReference>
<accession>A0A119AU78</accession>
<evidence type="ECO:0000259" key="1">
    <source>
        <dbReference type="SMART" id="SM00471"/>
    </source>
</evidence>
<evidence type="ECO:0000313" key="3">
    <source>
        <dbReference type="Proteomes" id="UP000062317"/>
    </source>
</evidence>
<dbReference type="Pfam" id="PF01966">
    <property type="entry name" value="HD"/>
    <property type="match status" value="1"/>
</dbReference>
<reference evidence="2 3" key="1">
    <citation type="submission" date="2015-11" db="EMBL/GenBank/DDBJ databases">
        <title>Expanding the genomic diversity of Burkholderia species for the development of highly accurate diagnostics.</title>
        <authorList>
            <person name="Sahl J."/>
            <person name="Keim P."/>
            <person name="Wagner D."/>
        </authorList>
    </citation>
    <scope>NUCLEOTIDE SEQUENCE [LARGE SCALE GENOMIC DNA]</scope>
    <source>
        <strain evidence="2 3">MSMB1301WGS</strain>
    </source>
</reference>
<dbReference type="GO" id="GO:0016787">
    <property type="term" value="F:hydrolase activity"/>
    <property type="evidence" value="ECO:0007669"/>
    <property type="project" value="UniProtKB-KW"/>
</dbReference>
<sequence length="213" mass="23224">MGHRIAGIPIPDSAIARDAAAIVRAGEPELLFRHAMRAFAFASVIGTRRGIAFDAELLYVAALFHDIGLTADYRHSRRRYEVDSANAAHAFLGGYGVGAEDAAEVWRAIALHTSFGIHAYMTPLTALLGAGIETDLFAFHFDEVSRAERDEIVKAWPRGPCFKELFLEALAAGTAHRPETAFGNACADVLERCDPDYRRTNFCGLVLGSTWAD</sequence>
<dbReference type="Proteomes" id="UP000062317">
    <property type="component" value="Unassembled WGS sequence"/>
</dbReference>
<dbReference type="SUPFAM" id="SSF109604">
    <property type="entry name" value="HD-domain/PDEase-like"/>
    <property type="match status" value="1"/>
</dbReference>
<dbReference type="PANTHER" id="PTHR35569:SF1">
    <property type="entry name" value="CYANAMIDE HYDRATASE DDI2-RELATED"/>
    <property type="match status" value="1"/>
</dbReference>
<keyword evidence="3" id="KW-1185">Reference proteome</keyword>
<feature type="domain" description="HD/PDEase" evidence="1">
    <location>
        <begin position="27"/>
        <end position="202"/>
    </location>
</feature>
<dbReference type="AlphaFoldDB" id="A0A119AU78"/>
<dbReference type="InterPro" id="IPR006674">
    <property type="entry name" value="HD_domain"/>
</dbReference>
<protein>
    <submittedName>
        <fullName evidence="2">Phosphohydrolase</fullName>
    </submittedName>
</protein>
<dbReference type="CDD" id="cd00077">
    <property type="entry name" value="HDc"/>
    <property type="match status" value="1"/>
</dbReference>
<keyword evidence="2" id="KW-0378">Hydrolase</keyword>
<comment type="caution">
    <text evidence="2">The sequence shown here is derived from an EMBL/GenBank/DDBJ whole genome shotgun (WGS) entry which is preliminary data.</text>
</comment>
<dbReference type="SMART" id="SM00471">
    <property type="entry name" value="HDc"/>
    <property type="match status" value="1"/>
</dbReference>
<proteinExistence type="predicted"/>
<dbReference type="RefSeq" id="WP_060105893.1">
    <property type="nucleotide sequence ID" value="NZ_LPEQ01000061.1"/>
</dbReference>
<dbReference type="InterPro" id="IPR003607">
    <property type="entry name" value="HD/PDEase_dom"/>
</dbReference>